<dbReference type="EMBL" id="JAGTXO010000007">
    <property type="protein sequence ID" value="KAG8466663.1"/>
    <property type="molecule type" value="Genomic_DNA"/>
</dbReference>
<reference evidence="1" key="1">
    <citation type="submission" date="2021-05" db="EMBL/GenBank/DDBJ databases">
        <title>The genome of the haptophyte Pavlova lutheri (Diacronema luteri, Pavlovales) - a model for lipid biosynthesis in eukaryotic algae.</title>
        <authorList>
            <person name="Hulatt C.J."/>
            <person name="Posewitz M.C."/>
        </authorList>
    </citation>
    <scope>NUCLEOTIDE SEQUENCE</scope>
    <source>
        <strain evidence="1">NIVA-4/92</strain>
    </source>
</reference>
<comment type="caution">
    <text evidence="1">The sequence shown here is derived from an EMBL/GenBank/DDBJ whole genome shotgun (WGS) entry which is preliminary data.</text>
</comment>
<dbReference type="Proteomes" id="UP000751190">
    <property type="component" value="Unassembled WGS sequence"/>
</dbReference>
<gene>
    <name evidence="1" type="ORF">KFE25_008042</name>
</gene>
<accession>A0A8J5XKW4</accession>
<evidence type="ECO:0000313" key="1">
    <source>
        <dbReference type="EMBL" id="KAG8466663.1"/>
    </source>
</evidence>
<keyword evidence="2" id="KW-1185">Reference proteome</keyword>
<name>A0A8J5XKW4_DIALT</name>
<evidence type="ECO:0000313" key="2">
    <source>
        <dbReference type="Proteomes" id="UP000751190"/>
    </source>
</evidence>
<dbReference type="AlphaFoldDB" id="A0A8J5XKW4"/>
<sequence>MEESRTMEESYAFDYPERRASGARRASDTGALDGFQGLPLSTLNINSHTFGREHRLARRLRERVLAELVDDHEALDVGALDDSLRAFLARNALQRLDDEGPAWKKLLGEVLKLEFVLDDLDRQALVAELATHAWSSSAVLFKHVLAGVGRDDAPAPPAADGSALAQRCRAHFKRCSRAGLGGRALLDAVIDACRAELGGPCDAAL</sequence>
<proteinExistence type="predicted"/>
<protein>
    <submittedName>
        <fullName evidence="1">Uncharacterized protein</fullName>
    </submittedName>
</protein>
<organism evidence="1 2">
    <name type="scientific">Diacronema lutheri</name>
    <name type="common">Unicellular marine alga</name>
    <name type="synonym">Monochrysis lutheri</name>
    <dbReference type="NCBI Taxonomy" id="2081491"/>
    <lineage>
        <taxon>Eukaryota</taxon>
        <taxon>Haptista</taxon>
        <taxon>Haptophyta</taxon>
        <taxon>Pavlovophyceae</taxon>
        <taxon>Pavlovales</taxon>
        <taxon>Pavlovaceae</taxon>
        <taxon>Diacronema</taxon>
    </lineage>
</organism>